<dbReference type="InterPro" id="IPR045039">
    <property type="entry name" value="NSI-like"/>
</dbReference>
<evidence type="ECO:0000256" key="1">
    <source>
        <dbReference type="ARBA" id="ARBA00022679"/>
    </source>
</evidence>
<dbReference type="InterPro" id="IPR016181">
    <property type="entry name" value="Acyl_CoA_acyltransferase"/>
</dbReference>
<proteinExistence type="predicted"/>
<dbReference type="SUPFAM" id="SSF55729">
    <property type="entry name" value="Acyl-CoA N-acyltransferases (Nat)"/>
    <property type="match status" value="1"/>
</dbReference>
<organism evidence="4 5">
    <name type="scientific">Aeribacillus pallidus</name>
    <dbReference type="NCBI Taxonomy" id="33936"/>
    <lineage>
        <taxon>Bacteria</taxon>
        <taxon>Bacillati</taxon>
        <taxon>Bacillota</taxon>
        <taxon>Bacilli</taxon>
        <taxon>Bacillales</taxon>
        <taxon>Bacillaceae</taxon>
        <taxon>Aeribacillus</taxon>
    </lineage>
</organism>
<dbReference type="EMBL" id="CP017703">
    <property type="protein sequence ID" value="ASS89090.1"/>
    <property type="molecule type" value="Genomic_DNA"/>
</dbReference>
<dbReference type="GO" id="GO:0005737">
    <property type="term" value="C:cytoplasm"/>
    <property type="evidence" value="ECO:0007669"/>
    <property type="project" value="TreeGrafter"/>
</dbReference>
<dbReference type="InterPro" id="IPR000182">
    <property type="entry name" value="GNAT_dom"/>
</dbReference>
<dbReference type="PROSITE" id="PS51186">
    <property type="entry name" value="GNAT"/>
    <property type="match status" value="1"/>
</dbReference>
<dbReference type="Pfam" id="PF00583">
    <property type="entry name" value="Acetyltransf_1"/>
    <property type="match status" value="1"/>
</dbReference>
<keyword evidence="2" id="KW-0012">Acyltransferase</keyword>
<feature type="domain" description="N-acetyltransferase" evidence="3">
    <location>
        <begin position="1"/>
        <end position="133"/>
    </location>
</feature>
<dbReference type="AlphaFoldDB" id="A0A223E1N8"/>
<dbReference type="PANTHER" id="PTHR43626:SF4">
    <property type="entry name" value="GCN5-RELATED N-ACETYLTRANSFERASE 2, CHLOROPLASTIC"/>
    <property type="match status" value="1"/>
</dbReference>
<gene>
    <name evidence="4" type="ORF">AP3564_01345</name>
</gene>
<dbReference type="KEGG" id="apak:AP3564_01345"/>
<evidence type="ECO:0000259" key="3">
    <source>
        <dbReference type="PROSITE" id="PS51186"/>
    </source>
</evidence>
<dbReference type="NCBIfam" id="NF005840">
    <property type="entry name" value="PRK07757.1"/>
    <property type="match status" value="1"/>
</dbReference>
<reference evidence="4 5" key="1">
    <citation type="submission" date="2016-10" db="EMBL/GenBank/DDBJ databases">
        <title>The whole genome sequencing and assembly of Aeribacillus pallidus KCTC3564 strain.</title>
        <authorList>
            <person name="Lee Y.-J."/>
            <person name="Park M.-K."/>
            <person name="Yi H."/>
            <person name="Bahn Y.-S."/>
            <person name="Kim J.F."/>
            <person name="Lee D.-W."/>
        </authorList>
    </citation>
    <scope>NUCLEOTIDE SEQUENCE [LARGE SCALE GENOMIC DNA]</scope>
    <source>
        <strain evidence="4 5">KCTC3564</strain>
    </source>
</reference>
<dbReference type="RefSeq" id="WP_094244444.1">
    <property type="nucleotide sequence ID" value="NZ_CP017703.1"/>
</dbReference>
<evidence type="ECO:0000313" key="4">
    <source>
        <dbReference type="EMBL" id="ASS89090.1"/>
    </source>
</evidence>
<sequence>MYIRRATMSDTDAIYQLIKHYALEGKLLSRTYASIYENLQNFYVADEGGAVAGVASLHILDKDLAEIRSLAVDPDHTGKGIGKELVKQIIYETNRLEIENLIALTYQIEFFTKLGFDIVDKQSLPQKMWKDCINCPKLPSCDETAMLKKVWQKELAKQ</sequence>
<dbReference type="PANTHER" id="PTHR43626">
    <property type="entry name" value="ACYL-COA N-ACYLTRANSFERASE"/>
    <property type="match status" value="1"/>
</dbReference>
<accession>A0A223E1N8</accession>
<keyword evidence="1 4" id="KW-0808">Transferase</keyword>
<name>A0A223E1N8_9BACI</name>
<evidence type="ECO:0000313" key="5">
    <source>
        <dbReference type="Proteomes" id="UP000214606"/>
    </source>
</evidence>
<dbReference type="Gene3D" id="3.40.630.30">
    <property type="match status" value="1"/>
</dbReference>
<dbReference type="CDD" id="cd04301">
    <property type="entry name" value="NAT_SF"/>
    <property type="match status" value="1"/>
</dbReference>
<protein>
    <submittedName>
        <fullName evidence="4">GNAT family N-acetyltransferase</fullName>
    </submittedName>
</protein>
<dbReference type="GO" id="GO:0008080">
    <property type="term" value="F:N-acetyltransferase activity"/>
    <property type="evidence" value="ECO:0007669"/>
    <property type="project" value="InterPro"/>
</dbReference>
<evidence type="ECO:0000256" key="2">
    <source>
        <dbReference type="ARBA" id="ARBA00023315"/>
    </source>
</evidence>
<dbReference type="Proteomes" id="UP000214606">
    <property type="component" value="Chromosome"/>
</dbReference>